<dbReference type="Proteomes" id="UP000301309">
    <property type="component" value="Unassembled WGS sequence"/>
</dbReference>
<dbReference type="Pfam" id="PF00126">
    <property type="entry name" value="HTH_1"/>
    <property type="match status" value="1"/>
</dbReference>
<proteinExistence type="inferred from homology"/>
<dbReference type="InterPro" id="IPR036388">
    <property type="entry name" value="WH-like_DNA-bd_sf"/>
</dbReference>
<evidence type="ECO:0000313" key="7">
    <source>
        <dbReference type="EMBL" id="GDY50469.1"/>
    </source>
</evidence>
<dbReference type="EMBL" id="BJHW01000001">
    <property type="protein sequence ID" value="GDY50469.1"/>
    <property type="molecule type" value="Genomic_DNA"/>
</dbReference>
<dbReference type="GO" id="GO:0003677">
    <property type="term" value="F:DNA binding"/>
    <property type="evidence" value="ECO:0007669"/>
    <property type="project" value="UniProtKB-KW"/>
</dbReference>
<accession>A0A4D4KXA0</accession>
<dbReference type="InterPro" id="IPR050950">
    <property type="entry name" value="HTH-type_LysR_regulators"/>
</dbReference>
<dbReference type="AlphaFoldDB" id="A0A4D4KXA0"/>
<evidence type="ECO:0000313" key="8">
    <source>
        <dbReference type="Proteomes" id="UP000301309"/>
    </source>
</evidence>
<dbReference type="PRINTS" id="PR00039">
    <property type="entry name" value="HTHLYSR"/>
</dbReference>
<feature type="compositionally biased region" description="Low complexity" evidence="5">
    <location>
        <begin position="263"/>
        <end position="289"/>
    </location>
</feature>
<evidence type="ECO:0000256" key="2">
    <source>
        <dbReference type="ARBA" id="ARBA00023015"/>
    </source>
</evidence>
<organism evidence="7 8">
    <name type="scientific">Streptomyces violaceusniger</name>
    <dbReference type="NCBI Taxonomy" id="68280"/>
    <lineage>
        <taxon>Bacteria</taxon>
        <taxon>Bacillati</taxon>
        <taxon>Actinomycetota</taxon>
        <taxon>Actinomycetes</taxon>
        <taxon>Kitasatosporales</taxon>
        <taxon>Streptomycetaceae</taxon>
        <taxon>Streptomyces</taxon>
        <taxon>Streptomyces violaceusniger group</taxon>
    </lineage>
</organism>
<dbReference type="Gene3D" id="3.40.190.290">
    <property type="match status" value="1"/>
</dbReference>
<dbReference type="PROSITE" id="PS50931">
    <property type="entry name" value="HTH_LYSR"/>
    <property type="match status" value="1"/>
</dbReference>
<reference evidence="7 8" key="1">
    <citation type="journal article" date="2020" name="Int. J. Syst. Evol. Microbiol.">
        <title>Reclassification of Streptomyces castelarensis and Streptomyces sporoclivatus as later heterotypic synonyms of Streptomyces antimycoticus.</title>
        <authorList>
            <person name="Komaki H."/>
            <person name="Tamura T."/>
        </authorList>
    </citation>
    <scope>NUCLEOTIDE SEQUENCE [LARGE SCALE GENOMIC DNA]</scope>
    <source>
        <strain evidence="7 8">NBRC 13459</strain>
    </source>
</reference>
<evidence type="ECO:0000256" key="3">
    <source>
        <dbReference type="ARBA" id="ARBA00023125"/>
    </source>
</evidence>
<keyword evidence="4" id="KW-0804">Transcription</keyword>
<dbReference type="InterPro" id="IPR005119">
    <property type="entry name" value="LysR_subst-bd"/>
</dbReference>
<name>A0A4D4KXA0_STRVO</name>
<protein>
    <submittedName>
        <fullName evidence="7">LysR family transcriptional regulator</fullName>
    </submittedName>
</protein>
<dbReference type="InterPro" id="IPR000847">
    <property type="entry name" value="LysR_HTH_N"/>
</dbReference>
<comment type="caution">
    <text evidence="7">The sequence shown here is derived from an EMBL/GenBank/DDBJ whole genome shotgun (WGS) entry which is preliminary data.</text>
</comment>
<keyword evidence="3" id="KW-0238">DNA-binding</keyword>
<feature type="region of interest" description="Disordered" evidence="5">
    <location>
        <begin position="260"/>
        <end position="318"/>
    </location>
</feature>
<sequence length="318" mass="33737">MELRQLEYFVAVAEERNFTRAAEKVHVAQPGVSAQIRRLERELGEQLLDRSGRSVRLTEAGAAVLPYARAALAAVEGARLAVDELTGLLRGHVAVGMVTSHSVDLPGLLAEFHDAHPAVEITLTEATSDELLEGLRTGRLDAAIVSVGATTPAGVELEVITDQPIVAAVSPDHELAVHSAISLDTLRGRALISLPRGTGLRSRIDEACAAAGFTPHIAFEASDPEVLAQLAERGLGAAILPGAFAEAWSDRLRSLRIDRPALRGGWPSPGGRAARAARPAGPWSSAPAPRWRPPRPLNAPLGEPSPSVRPHRTPRGHH</sequence>
<comment type="similarity">
    <text evidence="1">Belongs to the LysR transcriptional regulatory family.</text>
</comment>
<evidence type="ECO:0000256" key="4">
    <source>
        <dbReference type="ARBA" id="ARBA00023163"/>
    </source>
</evidence>
<keyword evidence="2" id="KW-0805">Transcription regulation</keyword>
<dbReference type="Pfam" id="PF03466">
    <property type="entry name" value="LysR_substrate"/>
    <property type="match status" value="1"/>
</dbReference>
<feature type="compositionally biased region" description="Basic residues" evidence="5">
    <location>
        <begin position="309"/>
        <end position="318"/>
    </location>
</feature>
<keyword evidence="8" id="KW-1185">Reference proteome</keyword>
<dbReference type="SUPFAM" id="SSF46785">
    <property type="entry name" value="Winged helix' DNA-binding domain"/>
    <property type="match status" value="1"/>
</dbReference>
<dbReference type="GO" id="GO:0003700">
    <property type="term" value="F:DNA-binding transcription factor activity"/>
    <property type="evidence" value="ECO:0007669"/>
    <property type="project" value="InterPro"/>
</dbReference>
<feature type="domain" description="HTH lysR-type" evidence="6">
    <location>
        <begin position="1"/>
        <end position="58"/>
    </location>
</feature>
<dbReference type="SUPFAM" id="SSF53850">
    <property type="entry name" value="Periplasmic binding protein-like II"/>
    <property type="match status" value="1"/>
</dbReference>
<evidence type="ECO:0000256" key="1">
    <source>
        <dbReference type="ARBA" id="ARBA00009437"/>
    </source>
</evidence>
<dbReference type="InterPro" id="IPR036390">
    <property type="entry name" value="WH_DNA-bd_sf"/>
</dbReference>
<evidence type="ECO:0000259" key="6">
    <source>
        <dbReference type="PROSITE" id="PS50931"/>
    </source>
</evidence>
<dbReference type="FunFam" id="1.10.10.10:FF:000001">
    <property type="entry name" value="LysR family transcriptional regulator"/>
    <property type="match status" value="1"/>
</dbReference>
<gene>
    <name evidence="7" type="ORF">SVIO_010920</name>
</gene>
<dbReference type="Gene3D" id="1.10.10.10">
    <property type="entry name" value="Winged helix-like DNA-binding domain superfamily/Winged helix DNA-binding domain"/>
    <property type="match status" value="1"/>
</dbReference>
<evidence type="ECO:0000256" key="5">
    <source>
        <dbReference type="SAM" id="MobiDB-lite"/>
    </source>
</evidence>
<dbReference type="PANTHER" id="PTHR30419">
    <property type="entry name" value="HTH-TYPE TRANSCRIPTIONAL REGULATOR YBHD"/>
    <property type="match status" value="1"/>
</dbReference>
<dbReference type="GO" id="GO:0005829">
    <property type="term" value="C:cytosol"/>
    <property type="evidence" value="ECO:0007669"/>
    <property type="project" value="TreeGrafter"/>
</dbReference>